<reference evidence="9 10" key="1">
    <citation type="submission" date="2019-07" db="EMBL/GenBank/DDBJ databases">
        <title>Allobacillus sp. nov. SKP isolated from shrimp paste of Euphausiacea.</title>
        <authorList>
            <person name="Kanchanasin P."/>
            <person name="Tanasupawat S."/>
            <person name="Shi W."/>
            <person name="Wu L."/>
            <person name="Ma J."/>
        </authorList>
    </citation>
    <scope>NUCLEOTIDE SEQUENCE [LARGE SCALE GENOMIC DNA]</scope>
    <source>
        <strain evidence="9 10">SKP4-8</strain>
    </source>
</reference>
<keyword evidence="6 8" id="KW-1133">Transmembrane helix</keyword>
<evidence type="ECO:0000256" key="1">
    <source>
        <dbReference type="ARBA" id="ARBA00004651"/>
    </source>
</evidence>
<gene>
    <name evidence="9" type="ORF">FPQ13_10095</name>
</gene>
<dbReference type="SUPFAM" id="SSF81345">
    <property type="entry name" value="ABC transporter involved in vitamin B12 uptake, BtuC"/>
    <property type="match status" value="1"/>
</dbReference>
<comment type="caution">
    <text evidence="9">The sequence shown here is derived from an EMBL/GenBank/DDBJ whole genome shotgun (WGS) entry which is preliminary data.</text>
</comment>
<name>A0A556PDE7_9BACI</name>
<dbReference type="AlphaFoldDB" id="A0A556PDE7"/>
<evidence type="ECO:0000256" key="3">
    <source>
        <dbReference type="ARBA" id="ARBA00022448"/>
    </source>
</evidence>
<dbReference type="EMBL" id="VMHE01000020">
    <property type="protein sequence ID" value="TSJ62426.1"/>
    <property type="molecule type" value="Genomic_DNA"/>
</dbReference>
<keyword evidence="7 8" id="KW-0472">Membrane</keyword>
<evidence type="ECO:0000256" key="4">
    <source>
        <dbReference type="ARBA" id="ARBA00022475"/>
    </source>
</evidence>
<dbReference type="Proteomes" id="UP000316425">
    <property type="component" value="Unassembled WGS sequence"/>
</dbReference>
<feature type="transmembrane region" description="Helical" evidence="8">
    <location>
        <begin position="13"/>
        <end position="34"/>
    </location>
</feature>
<dbReference type="Gene3D" id="1.10.3470.10">
    <property type="entry name" value="ABC transporter involved in vitamin B12 uptake, BtuC"/>
    <property type="match status" value="1"/>
</dbReference>
<feature type="transmembrane region" description="Helical" evidence="8">
    <location>
        <begin position="168"/>
        <end position="190"/>
    </location>
</feature>
<dbReference type="CDD" id="cd06550">
    <property type="entry name" value="TM_ABC_iron-siderophores_like"/>
    <property type="match status" value="1"/>
</dbReference>
<feature type="transmembrane region" description="Helical" evidence="8">
    <location>
        <begin position="326"/>
        <end position="344"/>
    </location>
</feature>
<evidence type="ECO:0000256" key="7">
    <source>
        <dbReference type="ARBA" id="ARBA00023136"/>
    </source>
</evidence>
<feature type="transmembrane region" description="Helical" evidence="8">
    <location>
        <begin position="295"/>
        <end position="317"/>
    </location>
</feature>
<feature type="transmembrane region" description="Helical" evidence="8">
    <location>
        <begin position="210"/>
        <end position="230"/>
    </location>
</feature>
<dbReference type="OrthoDB" id="9811721at2"/>
<accession>A0A556PDE7</accession>
<comment type="subcellular location">
    <subcellularLocation>
        <location evidence="1">Cell membrane</location>
        <topology evidence="1">Multi-pass membrane protein</topology>
    </subcellularLocation>
</comment>
<evidence type="ECO:0000256" key="5">
    <source>
        <dbReference type="ARBA" id="ARBA00022692"/>
    </source>
</evidence>
<comment type="similarity">
    <text evidence="2">Belongs to the binding-protein-dependent transport system permease family. FecCD subfamily.</text>
</comment>
<evidence type="ECO:0000313" key="10">
    <source>
        <dbReference type="Proteomes" id="UP000316425"/>
    </source>
</evidence>
<keyword evidence="4" id="KW-1003">Cell membrane</keyword>
<sequence>MKRPTLTHSFGKVAFWSILLSILLLIVMSLSITLGAASIDFIVVWKVVLSKIPFLQNWITVDWKESTETIIWDIRLPRVILGALVGAALSLAGAIYQGVLRNPLADPFILGVSSGASFGAALVMVFGWQIAWLGKFTLPFVAFLAGLASLMIVYYLATVERKMRVETLILSGVVIQAFLGACLSLIMALSNEQLQTIVFWMMGSLSLTDWSYNQIVFPVISIAVIIAYFFSRDLNMFGLGEEVAHHSGVSVQRSRIIMLVLASLITGAAVSVSGAIGFVGLVIPHIIRLIFGADYRMIIPLSVIGGAIFLVGADAFARTIMAPRELPLGIITAFLGAPFFAYLLRRARRGFF</sequence>
<evidence type="ECO:0000256" key="2">
    <source>
        <dbReference type="ARBA" id="ARBA00007935"/>
    </source>
</evidence>
<proteinExistence type="inferred from homology"/>
<dbReference type="FunFam" id="1.10.3470.10:FF:000001">
    <property type="entry name" value="Vitamin B12 ABC transporter permease BtuC"/>
    <property type="match status" value="1"/>
</dbReference>
<keyword evidence="5 8" id="KW-0812">Transmembrane</keyword>
<feature type="transmembrane region" description="Helical" evidence="8">
    <location>
        <begin position="108"/>
        <end position="130"/>
    </location>
</feature>
<evidence type="ECO:0000256" key="6">
    <source>
        <dbReference type="ARBA" id="ARBA00022989"/>
    </source>
</evidence>
<dbReference type="Pfam" id="PF01032">
    <property type="entry name" value="FecCD"/>
    <property type="match status" value="1"/>
</dbReference>
<dbReference type="InterPro" id="IPR000522">
    <property type="entry name" value="ABC_transptr_permease_BtuC"/>
</dbReference>
<dbReference type="GO" id="GO:0005886">
    <property type="term" value="C:plasma membrane"/>
    <property type="evidence" value="ECO:0007669"/>
    <property type="project" value="UniProtKB-SubCell"/>
</dbReference>
<organism evidence="9 10">
    <name type="scientific">Allobacillus salarius</name>
    <dbReference type="NCBI Taxonomy" id="1955272"/>
    <lineage>
        <taxon>Bacteria</taxon>
        <taxon>Bacillati</taxon>
        <taxon>Bacillota</taxon>
        <taxon>Bacilli</taxon>
        <taxon>Bacillales</taxon>
        <taxon>Bacillaceae</taxon>
        <taxon>Allobacillus</taxon>
    </lineage>
</organism>
<dbReference type="PANTHER" id="PTHR30472:SF25">
    <property type="entry name" value="ABC TRANSPORTER PERMEASE PROTEIN MJ0876-RELATED"/>
    <property type="match status" value="1"/>
</dbReference>
<feature type="transmembrane region" description="Helical" evidence="8">
    <location>
        <begin position="136"/>
        <end position="156"/>
    </location>
</feature>
<dbReference type="PANTHER" id="PTHR30472">
    <property type="entry name" value="FERRIC ENTEROBACTIN TRANSPORT SYSTEM PERMEASE PROTEIN"/>
    <property type="match status" value="1"/>
</dbReference>
<dbReference type="RefSeq" id="WP_144089207.1">
    <property type="nucleotide sequence ID" value="NZ_VMHE01000020.1"/>
</dbReference>
<keyword evidence="3" id="KW-0813">Transport</keyword>
<evidence type="ECO:0000256" key="8">
    <source>
        <dbReference type="SAM" id="Phobius"/>
    </source>
</evidence>
<protein>
    <submittedName>
        <fullName evidence="9">Iron ABC transporter permease</fullName>
    </submittedName>
</protein>
<evidence type="ECO:0000313" key="9">
    <source>
        <dbReference type="EMBL" id="TSJ62426.1"/>
    </source>
</evidence>
<feature type="transmembrane region" description="Helical" evidence="8">
    <location>
        <begin position="79"/>
        <end position="96"/>
    </location>
</feature>
<feature type="transmembrane region" description="Helical" evidence="8">
    <location>
        <begin position="256"/>
        <end position="283"/>
    </location>
</feature>
<dbReference type="InterPro" id="IPR037294">
    <property type="entry name" value="ABC_BtuC-like"/>
</dbReference>
<dbReference type="GO" id="GO:0033214">
    <property type="term" value="P:siderophore-iron import into cell"/>
    <property type="evidence" value="ECO:0007669"/>
    <property type="project" value="TreeGrafter"/>
</dbReference>
<dbReference type="GO" id="GO:0022857">
    <property type="term" value="F:transmembrane transporter activity"/>
    <property type="evidence" value="ECO:0007669"/>
    <property type="project" value="InterPro"/>
</dbReference>
<keyword evidence="10" id="KW-1185">Reference proteome</keyword>